<dbReference type="InterPro" id="IPR033432">
    <property type="entry name" value="GH94_catalytic"/>
</dbReference>
<dbReference type="GeneID" id="89590032"/>
<dbReference type="Pfam" id="PF21958">
    <property type="entry name" value="SOGP_N"/>
    <property type="match status" value="1"/>
</dbReference>
<dbReference type="RefSeq" id="WP_034572878.1">
    <property type="nucleotide sequence ID" value="NZ_JQBS01000024.1"/>
</dbReference>
<dbReference type="InterPro" id="IPR048771">
    <property type="entry name" value="SOGP_2nd"/>
</dbReference>
<comment type="caution">
    <text evidence="7">The sequence shown here is derived from an EMBL/GenBank/DDBJ whole genome shotgun (WGS) entry which is preliminary data.</text>
</comment>
<evidence type="ECO:0000259" key="4">
    <source>
        <dbReference type="Pfam" id="PF21250"/>
    </source>
</evidence>
<dbReference type="GO" id="GO:0005975">
    <property type="term" value="P:carbohydrate metabolic process"/>
    <property type="evidence" value="ECO:0007669"/>
    <property type="project" value="InterPro"/>
</dbReference>
<dbReference type="PANTHER" id="PTHR37469">
    <property type="entry name" value="CELLOBIONIC ACID PHOSPHORYLASE-RELATED"/>
    <property type="match status" value="1"/>
</dbReference>
<evidence type="ECO:0000313" key="8">
    <source>
        <dbReference type="Proteomes" id="UP000051658"/>
    </source>
</evidence>
<evidence type="ECO:0000259" key="3">
    <source>
        <dbReference type="Pfam" id="PF17167"/>
    </source>
</evidence>
<feature type="domain" description="Glycoside phosphorylase super sandwich" evidence="4">
    <location>
        <begin position="300"/>
        <end position="551"/>
    </location>
</feature>
<reference evidence="7 8" key="1">
    <citation type="journal article" date="2015" name="Genome Announc.">
        <title>Expanding the biotechnology potential of lactobacilli through comparative genomics of 213 strains and associated genera.</title>
        <authorList>
            <person name="Sun Z."/>
            <person name="Harris H.M."/>
            <person name="McCann A."/>
            <person name="Guo C."/>
            <person name="Argimon S."/>
            <person name="Zhang W."/>
            <person name="Yang X."/>
            <person name="Jeffery I.B."/>
            <person name="Cooney J.C."/>
            <person name="Kagawa T.F."/>
            <person name="Liu W."/>
            <person name="Song Y."/>
            <person name="Salvetti E."/>
            <person name="Wrobel A."/>
            <person name="Rasinkangas P."/>
            <person name="Parkhill J."/>
            <person name="Rea M.C."/>
            <person name="O'Sullivan O."/>
            <person name="Ritari J."/>
            <person name="Douillard F.P."/>
            <person name="Paul Ross R."/>
            <person name="Yang R."/>
            <person name="Briner A.E."/>
            <person name="Felis G.E."/>
            <person name="de Vos W.M."/>
            <person name="Barrangou R."/>
            <person name="Klaenhammer T.R."/>
            <person name="Caufield P.W."/>
            <person name="Cui Y."/>
            <person name="Zhang H."/>
            <person name="O'Toole P.W."/>
        </authorList>
    </citation>
    <scope>NUCLEOTIDE SEQUENCE [LARGE SCALE GENOMIC DNA]</scope>
    <source>
        <strain evidence="7 8">DSM 20623</strain>
    </source>
</reference>
<dbReference type="eggNOG" id="COG3459">
    <property type="taxonomic scope" value="Bacteria"/>
</dbReference>
<dbReference type="InterPro" id="IPR012341">
    <property type="entry name" value="6hp_glycosidase-like_sf"/>
</dbReference>
<gene>
    <name evidence="7" type="ORF">IV74_GL000957</name>
</gene>
<evidence type="ECO:0000313" key="7">
    <source>
        <dbReference type="EMBL" id="KRN56709.1"/>
    </source>
</evidence>
<dbReference type="SUPFAM" id="SSF48208">
    <property type="entry name" value="Six-hairpin glycosidases"/>
    <property type="match status" value="1"/>
</dbReference>
<dbReference type="InterPro" id="IPR008928">
    <property type="entry name" value="6-hairpin_glycosidase_sf"/>
</dbReference>
<dbReference type="AlphaFoldDB" id="A0A0R2I2T5"/>
<dbReference type="Pfam" id="PF21270">
    <property type="entry name" value="SOGP_4th"/>
    <property type="match status" value="1"/>
</dbReference>
<feature type="domain" description="Glycoside phosphorylase C-terminal" evidence="5">
    <location>
        <begin position="1021"/>
        <end position="1094"/>
    </location>
</feature>
<keyword evidence="2" id="KW-0808">Transferase</keyword>
<accession>A0A0R2I2T5</accession>
<dbReference type="GO" id="GO:0016874">
    <property type="term" value="F:ligase activity"/>
    <property type="evidence" value="ECO:0007669"/>
    <property type="project" value="UniProtKB-KW"/>
</dbReference>
<dbReference type="InterPro" id="IPR052047">
    <property type="entry name" value="GH94_Enzymes"/>
</dbReference>
<dbReference type="InterPro" id="IPR048773">
    <property type="entry name" value="SOGP_C"/>
</dbReference>
<keyword evidence="1" id="KW-0328">Glycosyltransferase</keyword>
<dbReference type="Proteomes" id="UP000051658">
    <property type="component" value="Unassembled WGS sequence"/>
</dbReference>
<dbReference type="PANTHER" id="PTHR37469:SF2">
    <property type="entry name" value="CELLOBIONIC ACID PHOSPHORYLASE"/>
    <property type="match status" value="1"/>
</dbReference>
<feature type="domain" description="Glycosyl hydrolase 94 catalytic" evidence="3">
    <location>
        <begin position="686"/>
        <end position="969"/>
    </location>
</feature>
<evidence type="ECO:0000259" key="6">
    <source>
        <dbReference type="Pfam" id="PF21958"/>
    </source>
</evidence>
<evidence type="ECO:0000256" key="1">
    <source>
        <dbReference type="ARBA" id="ARBA00022676"/>
    </source>
</evidence>
<keyword evidence="8" id="KW-1185">Reference proteome</keyword>
<dbReference type="EMBL" id="JQBS01000024">
    <property type="protein sequence ID" value="KRN56709.1"/>
    <property type="molecule type" value="Genomic_DNA"/>
</dbReference>
<sequence>MENRVLKNGKTTFNFLPTGDLYQVKHQGIQLNQVKGNVIDGSMNGIYLRILDDLTAIQAFPLIGGAAKGHMSVGENQLKWQGTILDIAYEVVFSLTDAGIWFWDILLSGSGHVVDVVYGQDIGLATPDSLLANEAYVSQYVDHRVLSDDLGVVVASRQNQVQNGQNPYLQQGSLTGAAHFSTDGFQFFGKSYKGTNVPAILAKEQLEDRVYQYEFAYVALQTNPIVLLQQQKVNFYGMILEDHPLKIETIENKALILEKYQEIQQTKGSFVPIEKATKNSQISGILNGKELSNGQLDQLFPARKLEEFLAGQISSFFTESNEHVVLANKELEMERPNGHILMSGKSVDAKEETLTTTSYMYGVFQSQIVAGNTFMNRFISNTRNPLNTFKTSGQRIYLLVDGCYQLLAIPSAYEMGFNYARWHYQLVDDLITITVYTKTTQSEVALTVHSKQGKKYQVLVTQEIIVNDTATDNAPDIKVNATENQLIAKPNQATLAYQKYPNLTYRMEWESDGTAKWIASDFWFEEELAEVQIPVTSLLFEQVSELSITISASLEGELTAVSPESFNEATEAYRLYLADLHRHFNLTSETPNTEIERYNTIVWWYTHNMLIHYLVPHGLEQFGGAAWGTRDVCQGPIEFFMATQRFDVVREILTMIFAHQFVEDGNWPQWFMFDRYEEVMADESHGDIIVWPLKVIGDYLVATGDVSILEVEVPYMSRKDKKATDFKESVKEHIAKELAYITSHFLPGTYLSCYGDGDWDDTLQPYDSRLKEDMASTWTVALTYQALKTFATGIEKVNPEWSKELLELAQNVEKDYRKYMLQDQTLPGFVLKEGESFDYIVHPTDQKTQIDYRLLPMTRSMISELLTPTEMRHHMALIEDNLLFPDGVHLMSQPATYQGGVSQYFKRAEQAANFGREIGLQYVHAHIRYSEALAKVGEGQKMWQALSTINPILLTDYVANAEIRQSNAYFSSSDGKFDTRYEAATHFSELKTGDRLVKGGWRIYSSGPGIYLNQFFTHLIGIQVEKQALILDPMLPIELGEVKVDFAYLSMPLKVIYRWHEAEDSVVINQQSVPFKRTLNPYRTGGFKIEGNQMQEIVKNTTGPIQVIVSMKTR</sequence>
<feature type="domain" description="SOGP N-terminal" evidence="6">
    <location>
        <begin position="14"/>
        <end position="237"/>
    </location>
</feature>
<name>A0A0R2I2T5_CARDV</name>
<keyword evidence="7" id="KW-0436">Ligase</keyword>
<proteinExistence type="predicted"/>
<dbReference type="Gene3D" id="1.50.10.10">
    <property type="match status" value="1"/>
</dbReference>
<dbReference type="InterPro" id="IPR053831">
    <property type="entry name" value="SOGP_N"/>
</dbReference>
<dbReference type="PATRIC" id="fig|1449336.4.peg.978"/>
<dbReference type="Pfam" id="PF21250">
    <property type="entry name" value="SOGP_2nd"/>
    <property type="match status" value="1"/>
</dbReference>
<evidence type="ECO:0000256" key="2">
    <source>
        <dbReference type="ARBA" id="ARBA00022679"/>
    </source>
</evidence>
<dbReference type="GO" id="GO:0016757">
    <property type="term" value="F:glycosyltransferase activity"/>
    <property type="evidence" value="ECO:0007669"/>
    <property type="project" value="UniProtKB-KW"/>
</dbReference>
<organism evidence="7 8">
    <name type="scientific">Carnobacterium divergens DSM 20623</name>
    <dbReference type="NCBI Taxonomy" id="1449336"/>
    <lineage>
        <taxon>Bacteria</taxon>
        <taxon>Bacillati</taxon>
        <taxon>Bacillota</taxon>
        <taxon>Bacilli</taxon>
        <taxon>Lactobacillales</taxon>
        <taxon>Carnobacteriaceae</taxon>
        <taxon>Carnobacterium</taxon>
    </lineage>
</organism>
<evidence type="ECO:0000259" key="5">
    <source>
        <dbReference type="Pfam" id="PF21270"/>
    </source>
</evidence>
<protein>
    <submittedName>
        <fullName evidence="7">Cyclic beta 1-2 glucan ligase</fullName>
    </submittedName>
</protein>
<dbReference type="Pfam" id="PF17167">
    <property type="entry name" value="Glyco_hydro_94"/>
    <property type="match status" value="1"/>
</dbReference>